<evidence type="ECO:0000313" key="1">
    <source>
        <dbReference type="EMBL" id="KRY54983.1"/>
    </source>
</evidence>
<name>A0A0V1D0R6_TRIBR</name>
<dbReference type="AlphaFoldDB" id="A0A0V1D0R6"/>
<comment type="caution">
    <text evidence="1">The sequence shown here is derived from an EMBL/GenBank/DDBJ whole genome shotgun (WGS) entry which is preliminary data.</text>
</comment>
<organism evidence="1 2">
    <name type="scientific">Trichinella britovi</name>
    <name type="common">Parasitic roundworm</name>
    <dbReference type="NCBI Taxonomy" id="45882"/>
    <lineage>
        <taxon>Eukaryota</taxon>
        <taxon>Metazoa</taxon>
        <taxon>Ecdysozoa</taxon>
        <taxon>Nematoda</taxon>
        <taxon>Enoplea</taxon>
        <taxon>Dorylaimia</taxon>
        <taxon>Trichinellida</taxon>
        <taxon>Trichinellidae</taxon>
        <taxon>Trichinella</taxon>
    </lineage>
</organism>
<reference evidence="1 2" key="1">
    <citation type="submission" date="2015-01" db="EMBL/GenBank/DDBJ databases">
        <title>Evolution of Trichinella species and genotypes.</title>
        <authorList>
            <person name="Korhonen P.K."/>
            <person name="Edoardo P."/>
            <person name="Giuseppe L.R."/>
            <person name="Gasser R.B."/>
        </authorList>
    </citation>
    <scope>NUCLEOTIDE SEQUENCE [LARGE SCALE GENOMIC DNA]</scope>
    <source>
        <strain evidence="1">ISS120</strain>
    </source>
</reference>
<dbReference type="EMBL" id="JYDI01000061">
    <property type="protein sequence ID" value="KRY54983.1"/>
    <property type="molecule type" value="Genomic_DNA"/>
</dbReference>
<keyword evidence="2" id="KW-1185">Reference proteome</keyword>
<accession>A0A0V1D0R6</accession>
<gene>
    <name evidence="1" type="ORF">T03_8297</name>
</gene>
<dbReference type="OrthoDB" id="10372455at2759"/>
<proteinExistence type="predicted"/>
<evidence type="ECO:0000313" key="2">
    <source>
        <dbReference type="Proteomes" id="UP000054653"/>
    </source>
</evidence>
<sequence>MESFAAPKGLPPVALHQADSATVIVWLKVPSSPGDGGPWFRCFEHPTTGFGHVVRDSPVKCGPDHRTESTPLPSVGVASGTAFLVSPPACQTVRPELPQPWSGNRSLRQRRQLFSAGLPRSRSHFLPVGVPLRESPDPADRALNGVPWTQNEDKTADHFIAAAHFQSNQKLTLAVSVQHMALKLHRGVVPCRSGREELTYRFMSGEKAEVGHNRRLRLSSAPFPLQTPNVSQAGSFVTPTGLLSQSLLGDDGLVSTGAFLRAGIFYVWLPPALLPFFPVQAFTVKFSHLQDR</sequence>
<dbReference type="Proteomes" id="UP000054653">
    <property type="component" value="Unassembled WGS sequence"/>
</dbReference>
<protein>
    <submittedName>
        <fullName evidence="1">Uncharacterized protein</fullName>
    </submittedName>
</protein>